<dbReference type="Pfam" id="PF09814">
    <property type="entry name" value="HECT_2"/>
    <property type="match status" value="1"/>
</dbReference>
<dbReference type="FunCoup" id="W2RN61">
    <property type="interactions" value="48"/>
</dbReference>
<dbReference type="GeneID" id="19975477"/>
<dbReference type="GO" id="GO:0061630">
    <property type="term" value="F:ubiquitin protein ligase activity"/>
    <property type="evidence" value="ECO:0007669"/>
    <property type="project" value="TreeGrafter"/>
</dbReference>
<dbReference type="HOGENOM" id="CLU_029122_1_1_1"/>
<reference evidence="1 2" key="1">
    <citation type="submission" date="2013-03" db="EMBL/GenBank/DDBJ databases">
        <title>The Genome Sequence of Phialophora europaea CBS 101466.</title>
        <authorList>
            <consortium name="The Broad Institute Genomics Platform"/>
            <person name="Cuomo C."/>
            <person name="de Hoog S."/>
            <person name="Gorbushina A."/>
            <person name="Walker B."/>
            <person name="Young S.K."/>
            <person name="Zeng Q."/>
            <person name="Gargeya S."/>
            <person name="Fitzgerald M."/>
            <person name="Haas B."/>
            <person name="Abouelleil A."/>
            <person name="Allen A.W."/>
            <person name="Alvarado L."/>
            <person name="Arachchi H.M."/>
            <person name="Berlin A.M."/>
            <person name="Chapman S.B."/>
            <person name="Gainer-Dewar J."/>
            <person name="Goldberg J."/>
            <person name="Griggs A."/>
            <person name="Gujja S."/>
            <person name="Hansen M."/>
            <person name="Howarth C."/>
            <person name="Imamovic A."/>
            <person name="Ireland A."/>
            <person name="Larimer J."/>
            <person name="McCowan C."/>
            <person name="Murphy C."/>
            <person name="Pearson M."/>
            <person name="Poon T.W."/>
            <person name="Priest M."/>
            <person name="Roberts A."/>
            <person name="Saif S."/>
            <person name="Shea T."/>
            <person name="Sisk P."/>
            <person name="Sykes S."/>
            <person name="Wortman J."/>
            <person name="Nusbaum C."/>
            <person name="Birren B."/>
        </authorList>
    </citation>
    <scope>NUCLEOTIDE SEQUENCE [LARGE SCALE GENOMIC DNA]</scope>
    <source>
        <strain evidence="1 2">CBS 101466</strain>
    </source>
</reference>
<dbReference type="GO" id="GO:0031624">
    <property type="term" value="F:ubiquitin conjugating enzyme binding"/>
    <property type="evidence" value="ECO:0007669"/>
    <property type="project" value="TreeGrafter"/>
</dbReference>
<dbReference type="Proteomes" id="UP000030752">
    <property type="component" value="Unassembled WGS sequence"/>
</dbReference>
<dbReference type="GO" id="GO:0000151">
    <property type="term" value="C:ubiquitin ligase complex"/>
    <property type="evidence" value="ECO:0007669"/>
    <property type="project" value="TreeGrafter"/>
</dbReference>
<name>W2RN61_CYPE1</name>
<dbReference type="InParanoid" id="W2RN61"/>
<dbReference type="GO" id="GO:0005634">
    <property type="term" value="C:nucleus"/>
    <property type="evidence" value="ECO:0007669"/>
    <property type="project" value="TreeGrafter"/>
</dbReference>
<dbReference type="GO" id="GO:0005829">
    <property type="term" value="C:cytosol"/>
    <property type="evidence" value="ECO:0007669"/>
    <property type="project" value="TreeGrafter"/>
</dbReference>
<dbReference type="PANTHER" id="PTHR31531">
    <property type="entry name" value="E3 UBIQUITIN-PROTEIN LIGASE E3D FAMILY MEMBER"/>
    <property type="match status" value="1"/>
</dbReference>
<dbReference type="eggNOG" id="KOG4784">
    <property type="taxonomic scope" value="Eukaryota"/>
</dbReference>
<dbReference type="PANTHER" id="PTHR31531:SF2">
    <property type="entry name" value="E3 UBIQUITIN-PROTEIN LIGASE E3D"/>
    <property type="match status" value="1"/>
</dbReference>
<gene>
    <name evidence="1" type="ORF">HMPREF1541_08138</name>
</gene>
<dbReference type="InterPro" id="IPR019193">
    <property type="entry name" value="UBQ-conj_enz_E2-bd_prot"/>
</dbReference>
<dbReference type="RefSeq" id="XP_008720680.1">
    <property type="nucleotide sequence ID" value="XM_008722458.1"/>
</dbReference>
<dbReference type="GO" id="GO:0000209">
    <property type="term" value="P:protein polyubiquitination"/>
    <property type="evidence" value="ECO:0007669"/>
    <property type="project" value="TreeGrafter"/>
</dbReference>
<dbReference type="GO" id="GO:0043161">
    <property type="term" value="P:proteasome-mediated ubiquitin-dependent protein catabolic process"/>
    <property type="evidence" value="ECO:0007669"/>
    <property type="project" value="TreeGrafter"/>
</dbReference>
<dbReference type="STRING" id="1220924.W2RN61"/>
<dbReference type="GO" id="GO:0030332">
    <property type="term" value="F:cyclin binding"/>
    <property type="evidence" value="ECO:0007669"/>
    <property type="project" value="TreeGrafter"/>
</dbReference>
<dbReference type="VEuPathDB" id="FungiDB:HMPREF1541_08138"/>
<evidence type="ECO:0000313" key="1">
    <source>
        <dbReference type="EMBL" id="ETN37148.1"/>
    </source>
</evidence>
<dbReference type="EMBL" id="KB822724">
    <property type="protein sequence ID" value="ETN37148.1"/>
    <property type="molecule type" value="Genomic_DNA"/>
</dbReference>
<evidence type="ECO:0000313" key="2">
    <source>
        <dbReference type="Proteomes" id="UP000030752"/>
    </source>
</evidence>
<dbReference type="AlphaFoldDB" id="W2RN61"/>
<evidence type="ECO:0008006" key="3">
    <source>
        <dbReference type="Google" id="ProtNLM"/>
    </source>
</evidence>
<protein>
    <recommendedName>
        <fullName evidence="3">Ubiquitin-conjugating enzyme E2C-binding protein</fullName>
    </recommendedName>
</protein>
<organism evidence="1 2">
    <name type="scientific">Cyphellophora europaea (strain CBS 101466)</name>
    <name type="common">Phialophora europaea</name>
    <dbReference type="NCBI Taxonomy" id="1220924"/>
    <lineage>
        <taxon>Eukaryota</taxon>
        <taxon>Fungi</taxon>
        <taxon>Dikarya</taxon>
        <taxon>Ascomycota</taxon>
        <taxon>Pezizomycotina</taxon>
        <taxon>Eurotiomycetes</taxon>
        <taxon>Chaetothyriomycetidae</taxon>
        <taxon>Chaetothyriales</taxon>
        <taxon>Cyphellophoraceae</taxon>
        <taxon>Cyphellophora</taxon>
    </lineage>
</organism>
<dbReference type="GO" id="GO:0051865">
    <property type="term" value="P:protein autoubiquitination"/>
    <property type="evidence" value="ECO:0007669"/>
    <property type="project" value="TreeGrafter"/>
</dbReference>
<dbReference type="GO" id="GO:0006513">
    <property type="term" value="P:protein monoubiquitination"/>
    <property type="evidence" value="ECO:0007669"/>
    <property type="project" value="TreeGrafter"/>
</dbReference>
<accession>W2RN61</accession>
<keyword evidence="2" id="KW-1185">Reference proteome</keyword>
<proteinExistence type="predicted"/>
<dbReference type="OrthoDB" id="386949at2759"/>
<sequence length="408" mass="45202">MPEIYVYAELLLHIRQLTLYASLEEDKFQGTEVLLSSDKKVITFIYGDTTASIYLPTQIKGTANITFPEKRRTDLSTKLQIEDLNELQQAIDASPGIQVPWTAASLSSEVELQCKSCSSVVLDSGTISEWRDLPSENWAELMDLWFCHKPHEHNHDDTLAAESKGFSAQSKVINEPHIGLVDTLSFLIHADDSKAMQEATGDDIAEHQRKASALTCGGCGAFLGTLNATEASHRLWKSRLALKAQPDGDLDSFDASIFIGAQMLQLIESSISRRIVVHAGASAGLLCWIFNPDLYYSSSRRGPTVHRAMKVFYKEIDDALKMLDENSTTLEELALPDSELTSLKETLTGTADILPASARTFQEWQVGLIDRYEANPSGLGAMDQNALNRKTDEIELFKLPPGWASLYE</sequence>